<keyword evidence="2" id="KW-1185">Reference proteome</keyword>
<name>A0A4Y7PFU8_9AGAM</name>
<dbReference type="VEuPathDB" id="FungiDB:BD410DRAFT_734956"/>
<evidence type="ECO:0000313" key="2">
    <source>
        <dbReference type="Proteomes" id="UP000294933"/>
    </source>
</evidence>
<accession>A0A4Y7PFU8</accession>
<protein>
    <recommendedName>
        <fullName evidence="3">Protein kinase domain-containing protein</fullName>
    </recommendedName>
</protein>
<dbReference type="Gene3D" id="1.10.510.10">
    <property type="entry name" value="Transferase(Phosphotransferase) domain 1"/>
    <property type="match status" value="1"/>
</dbReference>
<evidence type="ECO:0000313" key="1">
    <source>
        <dbReference type="EMBL" id="TDL13712.1"/>
    </source>
</evidence>
<sequence>MTSLVVNCEVNLGFDFFPFILTRHSIDGTDVAPNEPPRAVYFTDGEDIYDRNRRLRFQVSRGKLHRGQETLDVVVKFDFYNNHHADLVKEARLYEKQAKTLQGTALPVFYGIYHATISERPITCLVLEYCGSEMETSLHEVSEEFSFKIAKHLMALHSAGIQNNNISESNIVVKNGEPRLIDLSTATLHTCERTMDIEAGKLRPDALDFACTELHDFASEQGIWEASE</sequence>
<dbReference type="Proteomes" id="UP000294933">
    <property type="component" value="Unassembled WGS sequence"/>
</dbReference>
<dbReference type="Pfam" id="PF06176">
    <property type="entry name" value="WaaY"/>
    <property type="match status" value="1"/>
</dbReference>
<dbReference type="SUPFAM" id="SSF56112">
    <property type="entry name" value="Protein kinase-like (PK-like)"/>
    <property type="match status" value="1"/>
</dbReference>
<dbReference type="InterPro" id="IPR009330">
    <property type="entry name" value="LipoPS_heptP_kinase"/>
</dbReference>
<reference evidence="1 2" key="1">
    <citation type="submission" date="2018-06" db="EMBL/GenBank/DDBJ databases">
        <title>A transcriptomic atlas of mushroom development highlights an independent origin of complex multicellularity.</title>
        <authorList>
            <consortium name="DOE Joint Genome Institute"/>
            <person name="Krizsan K."/>
            <person name="Almasi E."/>
            <person name="Merenyi Z."/>
            <person name="Sahu N."/>
            <person name="Viragh M."/>
            <person name="Koszo T."/>
            <person name="Mondo S."/>
            <person name="Kiss B."/>
            <person name="Balint B."/>
            <person name="Kues U."/>
            <person name="Barry K."/>
            <person name="Hegedus J.C."/>
            <person name="Henrissat B."/>
            <person name="Johnson J."/>
            <person name="Lipzen A."/>
            <person name="Ohm R."/>
            <person name="Nagy I."/>
            <person name="Pangilinan J."/>
            <person name="Yan J."/>
            <person name="Xiong Y."/>
            <person name="Grigoriev I.V."/>
            <person name="Hibbett D.S."/>
            <person name="Nagy L.G."/>
        </authorList>
    </citation>
    <scope>NUCLEOTIDE SEQUENCE [LARGE SCALE GENOMIC DNA]</scope>
    <source>
        <strain evidence="1 2">SZMC22713</strain>
    </source>
</reference>
<proteinExistence type="predicted"/>
<organism evidence="1 2">
    <name type="scientific">Rickenella mellea</name>
    <dbReference type="NCBI Taxonomy" id="50990"/>
    <lineage>
        <taxon>Eukaryota</taxon>
        <taxon>Fungi</taxon>
        <taxon>Dikarya</taxon>
        <taxon>Basidiomycota</taxon>
        <taxon>Agaricomycotina</taxon>
        <taxon>Agaricomycetes</taxon>
        <taxon>Hymenochaetales</taxon>
        <taxon>Rickenellaceae</taxon>
        <taxon>Rickenella</taxon>
    </lineage>
</organism>
<gene>
    <name evidence="1" type="ORF">BD410DRAFT_734956</name>
</gene>
<dbReference type="OrthoDB" id="2523749at2759"/>
<dbReference type="InterPro" id="IPR011009">
    <property type="entry name" value="Kinase-like_dom_sf"/>
</dbReference>
<dbReference type="EMBL" id="ML170486">
    <property type="protein sequence ID" value="TDL13712.1"/>
    <property type="molecule type" value="Genomic_DNA"/>
</dbReference>
<evidence type="ECO:0008006" key="3">
    <source>
        <dbReference type="Google" id="ProtNLM"/>
    </source>
</evidence>
<dbReference type="AlphaFoldDB" id="A0A4Y7PFU8"/>
<dbReference type="STRING" id="50990.A0A4Y7PFU8"/>